<dbReference type="Proteomes" id="UP000283090">
    <property type="component" value="Unassembled WGS sequence"/>
</dbReference>
<proteinExistence type="predicted"/>
<evidence type="ECO:0000313" key="2">
    <source>
        <dbReference type="Proteomes" id="UP000283090"/>
    </source>
</evidence>
<evidence type="ECO:0000313" key="1">
    <source>
        <dbReference type="EMBL" id="RVD80154.1"/>
    </source>
</evidence>
<dbReference type="AlphaFoldDB" id="A0A436ZMP3"/>
<comment type="caution">
    <text evidence="1">The sequence shown here is derived from an EMBL/GenBank/DDBJ whole genome shotgun (WGS) entry which is preliminary data.</text>
</comment>
<sequence>MAYATKSPPITSGIFTTYTKRRRDSDARGITLAERIQDAALAPTYIRSYDGNIVASACSLYFQILYNNSGVSATSLTYMVDETNLINGTETTNTSTSTTTASTSYNVLATVTSYSYTTTDNTHEYTNTASEDWYSVYHDVSGENPLFFLKEYTYLKDGY</sequence>
<organism evidence="1 2">
    <name type="scientific">Arthrobotrys flagrans</name>
    <name type="common">Nematode-trapping fungus</name>
    <name type="synonym">Trichothecium flagrans</name>
    <dbReference type="NCBI Taxonomy" id="97331"/>
    <lineage>
        <taxon>Eukaryota</taxon>
        <taxon>Fungi</taxon>
        <taxon>Dikarya</taxon>
        <taxon>Ascomycota</taxon>
        <taxon>Pezizomycotina</taxon>
        <taxon>Orbiliomycetes</taxon>
        <taxon>Orbiliales</taxon>
        <taxon>Orbiliaceae</taxon>
        <taxon>Arthrobotrys</taxon>
    </lineage>
</organism>
<dbReference type="VEuPathDB" id="FungiDB:DFL_008060"/>
<protein>
    <submittedName>
        <fullName evidence="1">Uncharacterized protein</fullName>
    </submittedName>
</protein>
<dbReference type="GeneID" id="93590371"/>
<dbReference type="EMBL" id="SAEB01000012">
    <property type="protein sequence ID" value="RVD80154.1"/>
    <property type="molecule type" value="Genomic_DNA"/>
</dbReference>
<name>A0A436ZMP3_ARTFL</name>
<gene>
    <name evidence="1" type="ORF">DFL_008060</name>
</gene>
<keyword evidence="2" id="KW-1185">Reference proteome</keyword>
<dbReference type="RefSeq" id="XP_067485698.1">
    <property type="nucleotide sequence ID" value="XM_067637740.1"/>
</dbReference>
<reference evidence="1 2" key="1">
    <citation type="submission" date="2019-01" db="EMBL/GenBank/DDBJ databases">
        <title>Intercellular communication is required for trap formation in the nematode-trapping fungus Duddingtonia flagrans.</title>
        <authorList>
            <person name="Youssar L."/>
            <person name="Wernet V."/>
            <person name="Hensel N."/>
            <person name="Hildebrandt H.-G."/>
            <person name="Fischer R."/>
        </authorList>
    </citation>
    <scope>NUCLEOTIDE SEQUENCE [LARGE SCALE GENOMIC DNA]</scope>
    <source>
        <strain evidence="1 2">CBS H-5679</strain>
    </source>
</reference>
<accession>A0A436ZMP3</accession>